<feature type="active site" evidence="1">
    <location>
        <position position="193"/>
    </location>
</feature>
<dbReference type="Gene3D" id="1.10.3290.10">
    <property type="entry name" value="Fido-like domain"/>
    <property type="match status" value="1"/>
</dbReference>
<feature type="site" description="Important for autoinhibition of adenylyltransferase activity" evidence="3">
    <location>
        <position position="47"/>
    </location>
</feature>
<dbReference type="PROSITE" id="PS51459">
    <property type="entry name" value="FIDO"/>
    <property type="match status" value="1"/>
</dbReference>
<dbReference type="Pfam" id="PF02661">
    <property type="entry name" value="Fic"/>
    <property type="match status" value="1"/>
</dbReference>
<gene>
    <name evidence="5" type="ORF">AsAng_0028770</name>
</gene>
<dbReference type="KEGG" id="aup:AsAng_0028770"/>
<dbReference type="Proteomes" id="UP001060919">
    <property type="component" value="Chromosome"/>
</dbReference>
<feature type="binding site" evidence="2">
    <location>
        <begin position="197"/>
        <end position="204"/>
    </location>
    <ligand>
        <name>ATP</name>
        <dbReference type="ChEBI" id="CHEBI:30616"/>
    </ligand>
</feature>
<evidence type="ECO:0000259" key="4">
    <source>
        <dbReference type="PROSITE" id="PS51459"/>
    </source>
</evidence>
<sequence>MKLVDIITKMDQLKDQLDNLRPIREDYLHKLNQKLRLDWNYHSNSIEGNTLSMSETRSFILWGVTAKGKPFRDYLEMKGHNEALNQLYHIVHQEIKITESIIKDLHKKILVEPYLDSNAEITPGDWKKIPNYLYSPTGERIDFAPPEDVPKLMSNLINWLNNHIAPPKRKKKKYDLHPLLIAAGFHSQFIKIHPFGDGNGRMSRILTNLILMLCGYVPAIIKLEKRNEYYTAINTSSLDNPENLAIHLGLATIHSLEIAIKAAKGENIEEPDDLDKQLSLLENKINNTGAEIKKLKSLATLKEFGDNNLILIASKFMTIHKKFSKFYINSFFEIKYTTKIPIEKDEYGGVDTDEFGDVLYQESTLSTSINPQNIKNKLIHAVKNSSQFLMLDVQDSRNAILFSYNFGTFARTEVSTFDYVINLSISFDKTHFIITTQTGEKHAFLYHIELQEEDLDNIIKKDANQHLKFIQNKIEN</sequence>
<proteinExistence type="predicted"/>
<dbReference type="SUPFAM" id="SSF140931">
    <property type="entry name" value="Fic-like"/>
    <property type="match status" value="1"/>
</dbReference>
<organism evidence="5 6">
    <name type="scientific">Aureispira anguillae</name>
    <dbReference type="NCBI Taxonomy" id="2864201"/>
    <lineage>
        <taxon>Bacteria</taxon>
        <taxon>Pseudomonadati</taxon>
        <taxon>Bacteroidota</taxon>
        <taxon>Saprospiria</taxon>
        <taxon>Saprospirales</taxon>
        <taxon>Saprospiraceae</taxon>
        <taxon>Aureispira</taxon>
    </lineage>
</organism>
<protein>
    <submittedName>
        <fullName evidence="5">Fic family protein</fullName>
    </submittedName>
</protein>
<dbReference type="InterPro" id="IPR003812">
    <property type="entry name" value="Fido"/>
</dbReference>
<dbReference type="InterPro" id="IPR040198">
    <property type="entry name" value="Fido_containing"/>
</dbReference>
<reference evidence="5" key="1">
    <citation type="submission" date="2022-09" db="EMBL/GenBank/DDBJ databases">
        <title>Aureispira anguillicida sp. nov., isolated from Leptocephalus of Japanese eel Anguilla japonica.</title>
        <authorList>
            <person name="Yuasa K."/>
            <person name="Mekata T."/>
            <person name="Ikunari K."/>
        </authorList>
    </citation>
    <scope>NUCLEOTIDE SEQUENCE</scope>
    <source>
        <strain evidence="5">EL160426</strain>
    </source>
</reference>
<dbReference type="PANTHER" id="PTHR13504:SF38">
    <property type="entry name" value="FIDO DOMAIN-CONTAINING PROTEIN"/>
    <property type="match status" value="1"/>
</dbReference>
<feature type="domain" description="Fido" evidence="4">
    <location>
        <begin position="97"/>
        <end position="251"/>
    </location>
</feature>
<dbReference type="EMBL" id="AP026867">
    <property type="protein sequence ID" value="BDS12162.1"/>
    <property type="molecule type" value="Genomic_DNA"/>
</dbReference>
<name>A0A916DTW9_9BACT</name>
<evidence type="ECO:0000313" key="5">
    <source>
        <dbReference type="EMBL" id="BDS12162.1"/>
    </source>
</evidence>
<dbReference type="InterPro" id="IPR036597">
    <property type="entry name" value="Fido-like_dom_sf"/>
</dbReference>
<evidence type="ECO:0000256" key="3">
    <source>
        <dbReference type="PIRSR" id="PIRSR640198-3"/>
    </source>
</evidence>
<keyword evidence="6" id="KW-1185">Reference proteome</keyword>
<keyword evidence="2" id="KW-0547">Nucleotide-binding</keyword>
<evidence type="ECO:0000256" key="1">
    <source>
        <dbReference type="PIRSR" id="PIRSR640198-1"/>
    </source>
</evidence>
<dbReference type="AlphaFoldDB" id="A0A916DTW9"/>
<feature type="binding site" evidence="2">
    <location>
        <begin position="229"/>
        <end position="230"/>
    </location>
    <ligand>
        <name>ATP</name>
        <dbReference type="ChEBI" id="CHEBI:30616"/>
    </ligand>
</feature>
<dbReference type="PANTHER" id="PTHR13504">
    <property type="entry name" value="FIDO DOMAIN-CONTAINING PROTEIN DDB_G0283145"/>
    <property type="match status" value="1"/>
</dbReference>
<evidence type="ECO:0000256" key="2">
    <source>
        <dbReference type="PIRSR" id="PIRSR640198-2"/>
    </source>
</evidence>
<dbReference type="RefSeq" id="WP_264793270.1">
    <property type="nucleotide sequence ID" value="NZ_AP026867.1"/>
</dbReference>
<evidence type="ECO:0000313" key="6">
    <source>
        <dbReference type="Proteomes" id="UP001060919"/>
    </source>
</evidence>
<keyword evidence="2" id="KW-0067">ATP-binding</keyword>
<dbReference type="GO" id="GO:0005524">
    <property type="term" value="F:ATP binding"/>
    <property type="evidence" value="ECO:0007669"/>
    <property type="project" value="UniProtKB-KW"/>
</dbReference>
<accession>A0A916DTW9</accession>